<evidence type="ECO:0000313" key="8">
    <source>
        <dbReference type="Proteomes" id="UP000219465"/>
    </source>
</evidence>
<evidence type="ECO:0000256" key="2">
    <source>
        <dbReference type="ARBA" id="ARBA00022490"/>
    </source>
</evidence>
<protein>
    <submittedName>
        <fullName evidence="7">DNA-binding MarR family transcriptional regulator</fullName>
    </submittedName>
</protein>
<sequence length="156" mass="17186">MADDNLPGGMSLRPESMLCFDIYATHHAIGQAYQPLLSEVGLTYPQYLVMIVLWDRDGQSVGDLGARLDLASSTLTPLIKRMESQGLLERKRDSSDERKVRVTLTNAGRELKQKASHVPACVARAFGLSMEEFVQLHGMLGKLRASLRNARVTGTA</sequence>
<comment type="subcellular location">
    <subcellularLocation>
        <location evidence="1">Cytoplasm</location>
    </subcellularLocation>
</comment>
<dbReference type="GO" id="GO:0003700">
    <property type="term" value="F:DNA-binding transcription factor activity"/>
    <property type="evidence" value="ECO:0007669"/>
    <property type="project" value="InterPro"/>
</dbReference>
<dbReference type="PANTHER" id="PTHR33164:SF5">
    <property type="entry name" value="ORGANIC HYDROPEROXIDE RESISTANCE TRANSCRIPTIONAL REGULATOR"/>
    <property type="match status" value="1"/>
</dbReference>
<feature type="domain" description="HTH marR-type" evidence="6">
    <location>
        <begin position="15"/>
        <end position="145"/>
    </location>
</feature>
<dbReference type="FunFam" id="1.10.10.10:FF:000163">
    <property type="entry name" value="MarR family transcriptional regulator"/>
    <property type="match status" value="1"/>
</dbReference>
<evidence type="ECO:0000313" key="7">
    <source>
        <dbReference type="EMBL" id="SOE17388.1"/>
    </source>
</evidence>
<dbReference type="RefSeq" id="WP_097107895.1">
    <property type="nucleotide sequence ID" value="NZ_OCPC01000003.1"/>
</dbReference>
<dbReference type="GO" id="GO:0005737">
    <property type="term" value="C:cytoplasm"/>
    <property type="evidence" value="ECO:0007669"/>
    <property type="project" value="UniProtKB-SubCell"/>
</dbReference>
<keyword evidence="4 7" id="KW-0238">DNA-binding</keyword>
<dbReference type="PROSITE" id="PS50995">
    <property type="entry name" value="HTH_MARR_2"/>
    <property type="match status" value="1"/>
</dbReference>
<evidence type="ECO:0000259" key="6">
    <source>
        <dbReference type="PROSITE" id="PS50995"/>
    </source>
</evidence>
<gene>
    <name evidence="7" type="ORF">SAMN05877838_2287</name>
</gene>
<dbReference type="AlphaFoldDB" id="A0A286IB89"/>
<accession>A0A286IB89</accession>
<evidence type="ECO:0000256" key="1">
    <source>
        <dbReference type="ARBA" id="ARBA00004496"/>
    </source>
</evidence>
<name>A0A286IB89_9HYPH</name>
<dbReference type="Proteomes" id="UP000219465">
    <property type="component" value="Unassembled WGS sequence"/>
</dbReference>
<keyword evidence="5" id="KW-0804">Transcription</keyword>
<keyword evidence="3" id="KW-0805">Transcription regulation</keyword>
<dbReference type="EMBL" id="OCPC01000003">
    <property type="protein sequence ID" value="SOE17388.1"/>
    <property type="molecule type" value="Genomic_DNA"/>
</dbReference>
<dbReference type="SMART" id="SM00347">
    <property type="entry name" value="HTH_MARR"/>
    <property type="match status" value="1"/>
</dbReference>
<evidence type="ECO:0000256" key="4">
    <source>
        <dbReference type="ARBA" id="ARBA00023125"/>
    </source>
</evidence>
<dbReference type="InterPro" id="IPR039422">
    <property type="entry name" value="MarR/SlyA-like"/>
</dbReference>
<keyword evidence="2" id="KW-0963">Cytoplasm</keyword>
<dbReference type="OrthoDB" id="9806864at2"/>
<dbReference type="InterPro" id="IPR055166">
    <property type="entry name" value="Transc_reg_Sar_Rot_HTH"/>
</dbReference>
<dbReference type="GO" id="GO:0006950">
    <property type="term" value="P:response to stress"/>
    <property type="evidence" value="ECO:0007669"/>
    <property type="project" value="TreeGrafter"/>
</dbReference>
<dbReference type="InterPro" id="IPR036390">
    <property type="entry name" value="WH_DNA-bd_sf"/>
</dbReference>
<dbReference type="PANTHER" id="PTHR33164">
    <property type="entry name" value="TRANSCRIPTIONAL REGULATOR, MARR FAMILY"/>
    <property type="match status" value="1"/>
</dbReference>
<dbReference type="GO" id="GO:0003677">
    <property type="term" value="F:DNA binding"/>
    <property type="evidence" value="ECO:0007669"/>
    <property type="project" value="UniProtKB-KW"/>
</dbReference>
<organism evidence="7 8">
    <name type="scientific">Hoeflea halophila</name>
    <dbReference type="NCBI Taxonomy" id="714899"/>
    <lineage>
        <taxon>Bacteria</taxon>
        <taxon>Pseudomonadati</taxon>
        <taxon>Pseudomonadota</taxon>
        <taxon>Alphaproteobacteria</taxon>
        <taxon>Hyphomicrobiales</taxon>
        <taxon>Rhizobiaceae</taxon>
        <taxon>Hoeflea</taxon>
    </lineage>
</organism>
<proteinExistence type="predicted"/>
<evidence type="ECO:0000256" key="3">
    <source>
        <dbReference type="ARBA" id="ARBA00023015"/>
    </source>
</evidence>
<dbReference type="Pfam" id="PF22381">
    <property type="entry name" value="Staph_reg_Sar_Rot"/>
    <property type="match status" value="1"/>
</dbReference>
<dbReference type="SUPFAM" id="SSF46785">
    <property type="entry name" value="Winged helix' DNA-binding domain"/>
    <property type="match status" value="1"/>
</dbReference>
<keyword evidence="8" id="KW-1185">Reference proteome</keyword>
<dbReference type="Gene3D" id="1.10.10.10">
    <property type="entry name" value="Winged helix-like DNA-binding domain superfamily/Winged helix DNA-binding domain"/>
    <property type="match status" value="1"/>
</dbReference>
<dbReference type="InterPro" id="IPR036388">
    <property type="entry name" value="WH-like_DNA-bd_sf"/>
</dbReference>
<reference evidence="8" key="1">
    <citation type="submission" date="2017-08" db="EMBL/GenBank/DDBJ databases">
        <authorList>
            <person name="Varghese N."/>
            <person name="Submissions S."/>
        </authorList>
    </citation>
    <scope>NUCLEOTIDE SEQUENCE [LARGE SCALE GENOMIC DNA]</scope>
    <source>
        <strain evidence="8">KCTC 23107</strain>
    </source>
</reference>
<evidence type="ECO:0000256" key="5">
    <source>
        <dbReference type="ARBA" id="ARBA00023163"/>
    </source>
</evidence>
<dbReference type="InterPro" id="IPR000835">
    <property type="entry name" value="HTH_MarR-typ"/>
</dbReference>